<keyword evidence="2" id="KW-1185">Reference proteome</keyword>
<protein>
    <submittedName>
        <fullName evidence="1">Uncharacterized protein</fullName>
    </submittedName>
</protein>
<evidence type="ECO:0000313" key="1">
    <source>
        <dbReference type="EMBL" id="KAJ9122239.1"/>
    </source>
</evidence>
<organism evidence="1 2">
    <name type="scientific">Naganishia vaughanmartiniae</name>
    <dbReference type="NCBI Taxonomy" id="1424756"/>
    <lineage>
        <taxon>Eukaryota</taxon>
        <taxon>Fungi</taxon>
        <taxon>Dikarya</taxon>
        <taxon>Basidiomycota</taxon>
        <taxon>Agaricomycotina</taxon>
        <taxon>Tremellomycetes</taxon>
        <taxon>Filobasidiales</taxon>
        <taxon>Filobasidiaceae</taxon>
        <taxon>Naganishia</taxon>
    </lineage>
</organism>
<comment type="caution">
    <text evidence="1">The sequence shown here is derived from an EMBL/GenBank/DDBJ whole genome shotgun (WGS) entry which is preliminary data.</text>
</comment>
<accession>A0ACC2XFM9</accession>
<dbReference type="EMBL" id="JASBWU010000004">
    <property type="protein sequence ID" value="KAJ9122239.1"/>
    <property type="molecule type" value="Genomic_DNA"/>
</dbReference>
<evidence type="ECO:0000313" key="2">
    <source>
        <dbReference type="Proteomes" id="UP001243375"/>
    </source>
</evidence>
<proteinExistence type="predicted"/>
<reference evidence="1" key="1">
    <citation type="submission" date="2023-04" db="EMBL/GenBank/DDBJ databases">
        <title>Draft Genome sequencing of Naganishia species isolated from polar environments using Oxford Nanopore Technology.</title>
        <authorList>
            <person name="Leo P."/>
            <person name="Venkateswaran K."/>
        </authorList>
    </citation>
    <scope>NUCLEOTIDE SEQUENCE</scope>
    <source>
        <strain evidence="1">MNA-CCFEE 5425</strain>
    </source>
</reference>
<sequence>MLSLALTAFHDAVSLLLRGQVEKRAVLEGLDMVLLAADECIDDGIILETDGTAIASRVSRPKADASDIVINEQTIMNAYSSLKEQMVRRIGQL</sequence>
<gene>
    <name evidence="1" type="ORF">QFC22_001659</name>
</gene>
<dbReference type="Proteomes" id="UP001243375">
    <property type="component" value="Unassembled WGS sequence"/>
</dbReference>
<name>A0ACC2XFM9_9TREE</name>